<protein>
    <submittedName>
        <fullName evidence="2">Uncharacterized protein</fullName>
    </submittedName>
</protein>
<name>A0A5K3FVW4_MESCO</name>
<evidence type="ECO:0000313" key="2">
    <source>
        <dbReference type="WBParaSite" id="MCU_011874-RA"/>
    </source>
</evidence>
<feature type="compositionally biased region" description="Low complexity" evidence="1">
    <location>
        <begin position="1"/>
        <end position="19"/>
    </location>
</feature>
<reference evidence="2" key="1">
    <citation type="submission" date="2019-11" db="UniProtKB">
        <authorList>
            <consortium name="WormBaseParasite"/>
        </authorList>
    </citation>
    <scope>IDENTIFICATION</scope>
</reference>
<accession>A0A5K3FVW4</accession>
<sequence>MTASWPSSSSSSASTTTTTLPREICARSHHSNDFTASPRPPRNAHEGQGVLVRTPPPIPPPLVVCFSHLTVPAEFTTVHRRPKGLASALDNFAALLCRFGSFSLL</sequence>
<feature type="region of interest" description="Disordered" evidence="1">
    <location>
        <begin position="1"/>
        <end position="54"/>
    </location>
</feature>
<proteinExistence type="predicted"/>
<organism evidence="2">
    <name type="scientific">Mesocestoides corti</name>
    <name type="common">Flatworm</name>
    <dbReference type="NCBI Taxonomy" id="53468"/>
    <lineage>
        <taxon>Eukaryota</taxon>
        <taxon>Metazoa</taxon>
        <taxon>Spiralia</taxon>
        <taxon>Lophotrochozoa</taxon>
        <taxon>Platyhelminthes</taxon>
        <taxon>Cestoda</taxon>
        <taxon>Eucestoda</taxon>
        <taxon>Cyclophyllidea</taxon>
        <taxon>Mesocestoididae</taxon>
        <taxon>Mesocestoides</taxon>
    </lineage>
</organism>
<evidence type="ECO:0000256" key="1">
    <source>
        <dbReference type="SAM" id="MobiDB-lite"/>
    </source>
</evidence>
<dbReference type="AlphaFoldDB" id="A0A5K3FVW4"/>
<dbReference type="WBParaSite" id="MCU_011874-RA">
    <property type="protein sequence ID" value="MCU_011874-RA"/>
    <property type="gene ID" value="MCU_011874"/>
</dbReference>